<dbReference type="EMBL" id="AMGY01000001">
    <property type="protein sequence ID" value="EXJ93180.1"/>
    <property type="molecule type" value="Genomic_DNA"/>
</dbReference>
<dbReference type="GeneID" id="19165870"/>
<evidence type="ECO:0000313" key="2">
    <source>
        <dbReference type="EMBL" id="EXJ93180.1"/>
    </source>
</evidence>
<feature type="domain" description="Dienelactone hydrolase" evidence="1">
    <location>
        <begin position="33"/>
        <end position="252"/>
    </location>
</feature>
<accession>W9YU10</accession>
<gene>
    <name evidence="2" type="ORF">A1O3_01737</name>
</gene>
<dbReference type="AlphaFoldDB" id="W9YU10"/>
<evidence type="ECO:0000313" key="3">
    <source>
        <dbReference type="Proteomes" id="UP000019478"/>
    </source>
</evidence>
<dbReference type="PANTHER" id="PTHR17630">
    <property type="entry name" value="DIENELACTONE HYDROLASE"/>
    <property type="match status" value="1"/>
</dbReference>
<organism evidence="2 3">
    <name type="scientific">Capronia epimyces CBS 606.96</name>
    <dbReference type="NCBI Taxonomy" id="1182542"/>
    <lineage>
        <taxon>Eukaryota</taxon>
        <taxon>Fungi</taxon>
        <taxon>Dikarya</taxon>
        <taxon>Ascomycota</taxon>
        <taxon>Pezizomycotina</taxon>
        <taxon>Eurotiomycetes</taxon>
        <taxon>Chaetothyriomycetidae</taxon>
        <taxon>Chaetothyriales</taxon>
        <taxon>Herpotrichiellaceae</taxon>
        <taxon>Capronia</taxon>
    </lineage>
</organism>
<evidence type="ECO:0000259" key="1">
    <source>
        <dbReference type="Pfam" id="PF01738"/>
    </source>
</evidence>
<dbReference type="OrthoDB" id="17560at2759"/>
<dbReference type="eggNOG" id="KOG3043">
    <property type="taxonomic scope" value="Eukaryota"/>
</dbReference>
<dbReference type="SUPFAM" id="SSF53474">
    <property type="entry name" value="alpha/beta-Hydrolases"/>
    <property type="match status" value="1"/>
</dbReference>
<dbReference type="HOGENOM" id="CLU_054590_2_1_1"/>
<name>W9YU10_9EURO</name>
<dbReference type="Pfam" id="PF01738">
    <property type="entry name" value="DLH"/>
    <property type="match status" value="1"/>
</dbReference>
<comment type="caution">
    <text evidence="2">The sequence shown here is derived from an EMBL/GenBank/DDBJ whole genome shotgun (WGS) entry which is preliminary data.</text>
</comment>
<sequence>MASNPPGACCYKGVKHEGTATGEISTLGDFEIYTKYPEDKSTDLGILIITDVIGHRFLNAQLIADQFAANGYFVLMPDLFDGDAIPLNRPGDFDIQAWLKGEYHPKKIAHLPPVVDPIIDACLVEMRTKYKVKKIGAVGYCFGGKYVVRHLRPDAGKIDAGYTAHPSFVEADELKDIKGPLAIAAAETDFIFPAEKRHESEVILKDLGLPYQINLYSGVEHGFAVRADPKNRPSVYAKENAFLQAVQWFEEHLKN</sequence>
<dbReference type="RefSeq" id="XP_007730070.1">
    <property type="nucleotide sequence ID" value="XM_007731880.1"/>
</dbReference>
<keyword evidence="3" id="KW-1185">Reference proteome</keyword>
<dbReference type="PANTHER" id="PTHR17630:SF44">
    <property type="entry name" value="PROTEIN AIM2"/>
    <property type="match status" value="1"/>
</dbReference>
<dbReference type="GO" id="GO:0016787">
    <property type="term" value="F:hydrolase activity"/>
    <property type="evidence" value="ECO:0007669"/>
    <property type="project" value="InterPro"/>
</dbReference>
<proteinExistence type="predicted"/>
<protein>
    <submittedName>
        <fullName evidence="2">Esterase/lipase</fullName>
    </submittedName>
</protein>
<dbReference type="STRING" id="1182542.W9YU10"/>
<dbReference type="Proteomes" id="UP000019478">
    <property type="component" value="Unassembled WGS sequence"/>
</dbReference>
<dbReference type="InterPro" id="IPR029058">
    <property type="entry name" value="AB_hydrolase_fold"/>
</dbReference>
<dbReference type="InterPro" id="IPR002925">
    <property type="entry name" value="Dienelactn_hydro"/>
</dbReference>
<reference evidence="2 3" key="1">
    <citation type="submission" date="2013-03" db="EMBL/GenBank/DDBJ databases">
        <title>The Genome Sequence of Capronia epimyces CBS 606.96.</title>
        <authorList>
            <consortium name="The Broad Institute Genomics Platform"/>
            <person name="Cuomo C."/>
            <person name="de Hoog S."/>
            <person name="Gorbushina A."/>
            <person name="Walker B."/>
            <person name="Young S.K."/>
            <person name="Zeng Q."/>
            <person name="Gargeya S."/>
            <person name="Fitzgerald M."/>
            <person name="Haas B."/>
            <person name="Abouelleil A."/>
            <person name="Allen A.W."/>
            <person name="Alvarado L."/>
            <person name="Arachchi H.M."/>
            <person name="Berlin A.M."/>
            <person name="Chapman S.B."/>
            <person name="Gainer-Dewar J."/>
            <person name="Goldberg J."/>
            <person name="Griggs A."/>
            <person name="Gujja S."/>
            <person name="Hansen M."/>
            <person name="Howarth C."/>
            <person name="Imamovic A."/>
            <person name="Ireland A."/>
            <person name="Larimer J."/>
            <person name="McCowan C."/>
            <person name="Murphy C."/>
            <person name="Pearson M."/>
            <person name="Poon T.W."/>
            <person name="Priest M."/>
            <person name="Roberts A."/>
            <person name="Saif S."/>
            <person name="Shea T."/>
            <person name="Sisk P."/>
            <person name="Sykes S."/>
            <person name="Wortman J."/>
            <person name="Nusbaum C."/>
            <person name="Birren B."/>
        </authorList>
    </citation>
    <scope>NUCLEOTIDE SEQUENCE [LARGE SCALE GENOMIC DNA]</scope>
    <source>
        <strain evidence="2 3">CBS 606.96</strain>
    </source>
</reference>
<dbReference type="Gene3D" id="3.40.50.1820">
    <property type="entry name" value="alpha/beta hydrolase"/>
    <property type="match status" value="1"/>
</dbReference>